<dbReference type="AlphaFoldDB" id="A0A4V1J028"/>
<organism evidence="2 3">
    <name type="scientific">Rozella allomycis (strain CSF55)</name>
    <dbReference type="NCBI Taxonomy" id="988480"/>
    <lineage>
        <taxon>Eukaryota</taxon>
        <taxon>Fungi</taxon>
        <taxon>Fungi incertae sedis</taxon>
        <taxon>Cryptomycota</taxon>
        <taxon>Cryptomycota incertae sedis</taxon>
        <taxon>Rozella</taxon>
    </lineage>
</organism>
<dbReference type="EMBL" id="ML005111">
    <property type="protein sequence ID" value="RKP20109.1"/>
    <property type="molecule type" value="Genomic_DNA"/>
</dbReference>
<reference evidence="3" key="1">
    <citation type="journal article" date="2018" name="Nat. Microbiol.">
        <title>Leveraging single-cell genomics to expand the fungal tree of life.</title>
        <authorList>
            <person name="Ahrendt S.R."/>
            <person name="Quandt C.A."/>
            <person name="Ciobanu D."/>
            <person name="Clum A."/>
            <person name="Salamov A."/>
            <person name="Andreopoulos B."/>
            <person name="Cheng J.F."/>
            <person name="Woyke T."/>
            <person name="Pelin A."/>
            <person name="Henrissat B."/>
            <person name="Reynolds N.K."/>
            <person name="Benny G.L."/>
            <person name="Smith M.E."/>
            <person name="James T.Y."/>
            <person name="Grigoriev I.V."/>
        </authorList>
    </citation>
    <scope>NUCLEOTIDE SEQUENCE [LARGE SCALE GENOMIC DNA]</scope>
    <source>
        <strain evidence="3">CSF55</strain>
    </source>
</reference>
<keyword evidence="1" id="KW-0472">Membrane</keyword>
<proteinExistence type="predicted"/>
<keyword evidence="1" id="KW-1133">Transmembrane helix</keyword>
<evidence type="ECO:0000256" key="1">
    <source>
        <dbReference type="SAM" id="Phobius"/>
    </source>
</evidence>
<sequence>MTVPNFNQTDESLLSKVKTSAIHVKETMQLYVQRYPPLAAFLFVLLLISSLPITIYLVFSVTSAAIVLSIALIGFALVEGFLVVVSGGILLFILAIITGVTTFIFFWITLAWAALKGTSATIGKINLLLSQASTKLDQVNHIKLRKDE</sequence>
<name>A0A4V1J028_ROZAC</name>
<feature type="transmembrane region" description="Helical" evidence="1">
    <location>
        <begin position="66"/>
        <end position="85"/>
    </location>
</feature>
<protein>
    <submittedName>
        <fullName evidence="2">Uncharacterized protein</fullName>
    </submittedName>
</protein>
<accession>A0A4V1J028</accession>
<evidence type="ECO:0000313" key="3">
    <source>
        <dbReference type="Proteomes" id="UP000281549"/>
    </source>
</evidence>
<evidence type="ECO:0000313" key="2">
    <source>
        <dbReference type="EMBL" id="RKP20109.1"/>
    </source>
</evidence>
<keyword evidence="1" id="KW-0812">Transmembrane</keyword>
<dbReference type="Pfam" id="PF16015">
    <property type="entry name" value="Promethin"/>
    <property type="match status" value="1"/>
</dbReference>
<gene>
    <name evidence="2" type="ORF">ROZALSC1DRAFT_28364</name>
</gene>
<dbReference type="Proteomes" id="UP000281549">
    <property type="component" value="Unassembled WGS sequence"/>
</dbReference>
<feature type="transmembrane region" description="Helical" evidence="1">
    <location>
        <begin position="38"/>
        <end position="59"/>
    </location>
</feature>
<feature type="transmembrane region" description="Helical" evidence="1">
    <location>
        <begin position="91"/>
        <end position="115"/>
    </location>
</feature>